<dbReference type="OrthoDB" id="2669721at2759"/>
<feature type="compositionally biased region" description="Pro residues" evidence="1">
    <location>
        <begin position="122"/>
        <end position="188"/>
    </location>
</feature>
<reference evidence="3" key="2">
    <citation type="submission" date="2015-01" db="EMBL/GenBank/DDBJ databases">
        <title>Evolutionary Origins and Diversification of the Mycorrhizal Mutualists.</title>
        <authorList>
            <consortium name="DOE Joint Genome Institute"/>
            <consortium name="Mycorrhizal Genomics Consortium"/>
            <person name="Kohler A."/>
            <person name="Kuo A."/>
            <person name="Nagy L.G."/>
            <person name="Floudas D."/>
            <person name="Copeland A."/>
            <person name="Barry K.W."/>
            <person name="Cichocki N."/>
            <person name="Veneault-Fourrey C."/>
            <person name="LaButti K."/>
            <person name="Lindquist E.A."/>
            <person name="Lipzen A."/>
            <person name="Lundell T."/>
            <person name="Morin E."/>
            <person name="Murat C."/>
            <person name="Riley R."/>
            <person name="Ohm R."/>
            <person name="Sun H."/>
            <person name="Tunlid A."/>
            <person name="Henrissat B."/>
            <person name="Grigoriev I.V."/>
            <person name="Hibbett D.S."/>
            <person name="Martin F."/>
        </authorList>
    </citation>
    <scope>NUCLEOTIDE SEQUENCE [LARGE SCALE GENOMIC DNA]</scope>
    <source>
        <strain evidence="3">ATCC 200175</strain>
    </source>
</reference>
<evidence type="ECO:0000313" key="2">
    <source>
        <dbReference type="EMBL" id="KIJ10666.1"/>
    </source>
</evidence>
<accession>A0A0C9TTZ5</accession>
<evidence type="ECO:0000313" key="3">
    <source>
        <dbReference type="Proteomes" id="UP000053647"/>
    </source>
</evidence>
<reference evidence="2 3" key="1">
    <citation type="submission" date="2014-06" db="EMBL/GenBank/DDBJ databases">
        <authorList>
            <consortium name="DOE Joint Genome Institute"/>
            <person name="Kuo A."/>
            <person name="Kohler A."/>
            <person name="Nagy L.G."/>
            <person name="Floudas D."/>
            <person name="Copeland A."/>
            <person name="Barry K.W."/>
            <person name="Cichocki N."/>
            <person name="Veneault-Fourrey C."/>
            <person name="LaButti K."/>
            <person name="Lindquist E.A."/>
            <person name="Lipzen A."/>
            <person name="Lundell T."/>
            <person name="Morin E."/>
            <person name="Murat C."/>
            <person name="Sun H."/>
            <person name="Tunlid A."/>
            <person name="Henrissat B."/>
            <person name="Grigoriev I.V."/>
            <person name="Hibbett D.S."/>
            <person name="Martin F."/>
            <person name="Nordberg H.P."/>
            <person name="Cantor M.N."/>
            <person name="Hua S.X."/>
        </authorList>
    </citation>
    <scope>NUCLEOTIDE SEQUENCE [LARGE SCALE GENOMIC DNA]</scope>
    <source>
        <strain evidence="2 3">ATCC 200175</strain>
    </source>
</reference>
<keyword evidence="3" id="KW-1185">Reference proteome</keyword>
<organism evidence="2 3">
    <name type="scientific">Paxillus involutus ATCC 200175</name>
    <dbReference type="NCBI Taxonomy" id="664439"/>
    <lineage>
        <taxon>Eukaryota</taxon>
        <taxon>Fungi</taxon>
        <taxon>Dikarya</taxon>
        <taxon>Basidiomycota</taxon>
        <taxon>Agaricomycotina</taxon>
        <taxon>Agaricomycetes</taxon>
        <taxon>Agaricomycetidae</taxon>
        <taxon>Boletales</taxon>
        <taxon>Paxilineae</taxon>
        <taxon>Paxillaceae</taxon>
        <taxon>Paxillus</taxon>
    </lineage>
</organism>
<protein>
    <submittedName>
        <fullName evidence="2">Uncharacterized protein</fullName>
    </submittedName>
</protein>
<dbReference type="EMBL" id="KN819400">
    <property type="protein sequence ID" value="KIJ10666.1"/>
    <property type="molecule type" value="Genomic_DNA"/>
</dbReference>
<dbReference type="AlphaFoldDB" id="A0A0C9TTZ5"/>
<evidence type="ECO:0000256" key="1">
    <source>
        <dbReference type="SAM" id="MobiDB-lite"/>
    </source>
</evidence>
<gene>
    <name evidence="2" type="ORF">PAXINDRAFT_16380</name>
</gene>
<dbReference type="PANTHER" id="PTHR46579:SF1">
    <property type="entry name" value="F5_8 TYPE C DOMAIN-CONTAINING PROTEIN"/>
    <property type="match status" value="1"/>
</dbReference>
<dbReference type="PANTHER" id="PTHR46579">
    <property type="entry name" value="F5/8 TYPE C DOMAIN-CONTAINING PROTEIN-RELATED"/>
    <property type="match status" value="1"/>
</dbReference>
<sequence length="1070" mass="119404">MEAGPSNQQPEAAPRYNCICIKHGRGQPHLVSTATWYRHLHKASSDQERQRMLEANRLWHGPDANLPTTGRPRGSVARRRNNVLPIQKRGREAEETQASPGWHKRGREQSAEQPHQDSPPLLDSPPPSPPRSPAPLGPPQSPPPPPPPSPPRSPAPLGPPQSPPPPPPPPPSPPCSPAPLGPPQPPPANNNIYERRPQPDVDIEALARSAMFQPMLHTMSFIQELRNASTTDPVAKLSDEALDRLRNPPNVPLVIDNPGIRHSISTYLALEHSSQVAYEAICRSSKHNLGAAPGAEDILTFHNVEKLIKIHTGVEPLLHDMCPNTCHAFTGPFSILDECYICQTSRWNEQKLQGSNGRVKVPAQQFTTIPVGSQLQARNRSPGSARDMCYLWERTQTLLDEIQRSGSISVVDDIVMGWDYLGAVLDGDIKEHDIVLMLSLDGAQLYDSKESDCWIYIWKLHVLPGGFIPGPNKPKNVDSFLFPGIHHVAALQHEGLPMWDPLTDSRYISHLYLLFTTADGPGLVYWDGMVGHSGKNGCHVYCGVLGRCKDHGTHYYPALLCPCDHAVAGSDHDDIDAFELPQGGSAEYAGNLKKIVSVRNQTQWDRMKTETGLTKPPLILGLDPIRSLGVPLCMTTDIMHLARNLSDLLISLWRGTMDVGPSDDRASWDWAVLESNEAWTAHGKDVERAGSHLPGSYDRKPRNIAEKLNTQYKTWEFQLYTFGIAPILLYGILPSEYWTNYCMLARGFQIMCQHSITQQQLQHAHGLLCTWEHNFERFYYQLKHDRLHFICPAAHQVIHLVVEAIQKGPPICYAQWTMERTIGNLGQEIRQPSQPYANLAREGVRRCQVNTLISILPELDNHPTGLPYGSIDLEGGYALLRKRSKYSVHPDAQVSQAIQNYLPPHQEVPRITKWARLLLPNGQIARSAWRETLKAPEQLRISRNVKLTLDGNVRVGEVQYFTQLAIPRQEGGWHFSNVAILKLYSKPNAELLQLSSQVLAASKIIDEIVICDVKTILSVIAMIPRQLLLPSGEEGDYFCMVEKPGLDISDLGVPYSIYSDDDADDDHDVE</sequence>
<dbReference type="HOGENOM" id="CLU_007337_0_1_1"/>
<name>A0A0C9TTZ5_PAXIN</name>
<dbReference type="Proteomes" id="UP000053647">
    <property type="component" value="Unassembled WGS sequence"/>
</dbReference>
<proteinExistence type="predicted"/>
<feature type="region of interest" description="Disordered" evidence="1">
    <location>
        <begin position="56"/>
        <end position="195"/>
    </location>
</feature>